<dbReference type="Proteomes" id="UP001431783">
    <property type="component" value="Unassembled WGS sequence"/>
</dbReference>
<gene>
    <name evidence="2" type="ORF">WA026_003583</name>
</gene>
<protein>
    <submittedName>
        <fullName evidence="2">Uncharacterized protein</fullName>
    </submittedName>
</protein>
<dbReference type="EMBL" id="JARQZJ010000001">
    <property type="protein sequence ID" value="KAK9869860.1"/>
    <property type="molecule type" value="Genomic_DNA"/>
</dbReference>
<feature type="compositionally biased region" description="Basic and acidic residues" evidence="1">
    <location>
        <begin position="38"/>
        <end position="48"/>
    </location>
</feature>
<keyword evidence="3" id="KW-1185">Reference proteome</keyword>
<evidence type="ECO:0000256" key="1">
    <source>
        <dbReference type="SAM" id="MobiDB-lite"/>
    </source>
</evidence>
<organism evidence="2 3">
    <name type="scientific">Henosepilachna vigintioctopunctata</name>
    <dbReference type="NCBI Taxonomy" id="420089"/>
    <lineage>
        <taxon>Eukaryota</taxon>
        <taxon>Metazoa</taxon>
        <taxon>Ecdysozoa</taxon>
        <taxon>Arthropoda</taxon>
        <taxon>Hexapoda</taxon>
        <taxon>Insecta</taxon>
        <taxon>Pterygota</taxon>
        <taxon>Neoptera</taxon>
        <taxon>Endopterygota</taxon>
        <taxon>Coleoptera</taxon>
        <taxon>Polyphaga</taxon>
        <taxon>Cucujiformia</taxon>
        <taxon>Coccinelloidea</taxon>
        <taxon>Coccinellidae</taxon>
        <taxon>Epilachninae</taxon>
        <taxon>Epilachnini</taxon>
        <taxon>Henosepilachna</taxon>
    </lineage>
</organism>
<feature type="region of interest" description="Disordered" evidence="1">
    <location>
        <begin position="1"/>
        <end position="60"/>
    </location>
</feature>
<evidence type="ECO:0000313" key="2">
    <source>
        <dbReference type="EMBL" id="KAK9869860.1"/>
    </source>
</evidence>
<accession>A0AAW1TJ99</accession>
<name>A0AAW1TJ99_9CUCU</name>
<evidence type="ECO:0000313" key="3">
    <source>
        <dbReference type="Proteomes" id="UP001431783"/>
    </source>
</evidence>
<feature type="non-terminal residue" evidence="2">
    <location>
        <position position="1"/>
    </location>
</feature>
<reference evidence="2 3" key="1">
    <citation type="submission" date="2023-03" db="EMBL/GenBank/DDBJ databases">
        <title>Genome insight into feeding habits of ladybird beetles.</title>
        <authorList>
            <person name="Li H.-S."/>
            <person name="Huang Y.-H."/>
            <person name="Pang H."/>
        </authorList>
    </citation>
    <scope>NUCLEOTIDE SEQUENCE [LARGE SCALE GENOMIC DNA]</scope>
    <source>
        <strain evidence="2">SYSU_2023b</strain>
        <tissue evidence="2">Whole body</tissue>
    </source>
</reference>
<comment type="caution">
    <text evidence="2">The sequence shown here is derived from an EMBL/GenBank/DDBJ whole genome shotgun (WGS) entry which is preliminary data.</text>
</comment>
<dbReference type="AlphaFoldDB" id="A0AAW1TJ99"/>
<proteinExistence type="predicted"/>
<sequence length="60" mass="6691">TATQSTGSFDLHAPIPITKNPKKRNNGQKSQTVFRNCAHKEGEHEHDNVSGMEWLPEGAY</sequence>